<dbReference type="InterPro" id="IPR002379">
    <property type="entry name" value="ATPase_proteolipid_c-like_dom"/>
</dbReference>
<dbReference type="PRINTS" id="PR00124">
    <property type="entry name" value="ATPASEC"/>
</dbReference>
<keyword evidence="7 14" id="KW-0375">Hydrogen ion transport</keyword>
<evidence type="ECO:0000256" key="14">
    <source>
        <dbReference type="HAMAP-Rule" id="MF_01396"/>
    </source>
</evidence>
<dbReference type="GO" id="GO:0046933">
    <property type="term" value="F:proton-transporting ATP synthase activity, rotational mechanism"/>
    <property type="evidence" value="ECO:0007669"/>
    <property type="project" value="UniProtKB-UniRule"/>
</dbReference>
<evidence type="ECO:0000256" key="8">
    <source>
        <dbReference type="ARBA" id="ARBA00022989"/>
    </source>
</evidence>
<keyword evidence="4 14" id="KW-1003">Cell membrane</keyword>
<comment type="caution">
    <text evidence="14">Lacks conserved residue(s) required for the propagation of feature annotation.</text>
</comment>
<dbReference type="Pfam" id="PF00137">
    <property type="entry name" value="ATP-synt_C"/>
    <property type="match status" value="1"/>
</dbReference>
<dbReference type="GO" id="GO:0008289">
    <property type="term" value="F:lipid binding"/>
    <property type="evidence" value="ECO:0007669"/>
    <property type="project" value="UniProtKB-KW"/>
</dbReference>
<dbReference type="KEGG" id="wco:G7084_01980"/>
<evidence type="ECO:0000256" key="12">
    <source>
        <dbReference type="ARBA" id="ARBA00023310"/>
    </source>
</evidence>
<organism evidence="16 17">
    <name type="scientific">Weissella coleopterorum</name>
    <dbReference type="NCBI Taxonomy" id="2714949"/>
    <lineage>
        <taxon>Bacteria</taxon>
        <taxon>Bacillati</taxon>
        <taxon>Bacillota</taxon>
        <taxon>Bacilli</taxon>
        <taxon>Lactobacillales</taxon>
        <taxon>Lactobacillaceae</taxon>
        <taxon>Weissella</taxon>
    </lineage>
</organism>
<comment type="subcellular location">
    <subcellularLocation>
        <location evidence="14">Cell membrane</location>
        <topology evidence="14">Multi-pass membrane protein</topology>
    </subcellularLocation>
    <subcellularLocation>
        <location evidence="1">Membrane</location>
        <topology evidence="1">Multi-pass membrane protein</topology>
    </subcellularLocation>
</comment>
<keyword evidence="17" id="KW-1185">Reference proteome</keyword>
<dbReference type="NCBIfam" id="NF005363">
    <property type="entry name" value="PRK06876.1"/>
    <property type="match status" value="1"/>
</dbReference>
<dbReference type="AlphaFoldDB" id="A0A6G8AYN0"/>
<evidence type="ECO:0000256" key="6">
    <source>
        <dbReference type="ARBA" id="ARBA00022692"/>
    </source>
</evidence>
<evidence type="ECO:0000256" key="1">
    <source>
        <dbReference type="ARBA" id="ARBA00004141"/>
    </source>
</evidence>
<evidence type="ECO:0000313" key="17">
    <source>
        <dbReference type="Proteomes" id="UP000500741"/>
    </source>
</evidence>
<feature type="transmembrane region" description="Helical" evidence="14">
    <location>
        <begin position="50"/>
        <end position="72"/>
    </location>
</feature>
<dbReference type="HAMAP" id="MF_01396">
    <property type="entry name" value="ATP_synth_c_bact"/>
    <property type="match status" value="1"/>
</dbReference>
<evidence type="ECO:0000256" key="13">
    <source>
        <dbReference type="ARBA" id="ARBA00025198"/>
    </source>
</evidence>
<evidence type="ECO:0000256" key="7">
    <source>
        <dbReference type="ARBA" id="ARBA00022781"/>
    </source>
</evidence>
<comment type="function">
    <text evidence="14">Key component of the F(0) channel; it plays a direct role in translocation across the membrane. A homomeric c-ring of between 10-14 subunits forms the central stalk rotor element with the F(1) delta and epsilon subunits.</text>
</comment>
<proteinExistence type="inferred from homology"/>
<accession>A0A6G8AYN0</accession>
<dbReference type="InterPro" id="IPR038662">
    <property type="entry name" value="ATP_synth_F0_csu_sf"/>
</dbReference>
<dbReference type="InterPro" id="IPR005953">
    <property type="entry name" value="ATP_synth_csu_bac/chlpt"/>
</dbReference>
<keyword evidence="12 14" id="KW-0066">ATP synthesis</keyword>
<dbReference type="EMBL" id="CP049888">
    <property type="protein sequence ID" value="QIL50201.1"/>
    <property type="molecule type" value="Genomic_DNA"/>
</dbReference>
<dbReference type="CDD" id="cd18185">
    <property type="entry name" value="ATP-synt_Fo_c_ATPE"/>
    <property type="match status" value="1"/>
</dbReference>
<sequence length="74" mass="7433">MTGHIATIGAGIAAAGAAIGTGIGNGRVIAAMIEGTSRQPELEGKLRTNMFVGVALIEAVPILAFVISLMLLSK</sequence>
<evidence type="ECO:0000256" key="11">
    <source>
        <dbReference type="ARBA" id="ARBA00023136"/>
    </source>
</evidence>
<evidence type="ECO:0000313" key="16">
    <source>
        <dbReference type="EMBL" id="QIL50201.1"/>
    </source>
</evidence>
<comment type="function">
    <text evidence="13 14">F(1)F(0) ATP synthase produces ATP from ADP in the presence of a proton or sodium gradient. F-type ATPases consist of two structural domains, F(1) containing the extramembraneous catalytic core and F(0) containing the membrane proton channel, linked together by a central stalk and a peripheral stalk. During catalysis, ATP synthesis in the catalytic domain of F(1) is coupled via a rotary mechanism of the central stalk subunits to proton translocation.</text>
</comment>
<feature type="site" description="Reversibly protonated during proton transport" evidence="14">
    <location>
        <position position="58"/>
    </location>
</feature>
<name>A0A6G8AYN0_9LACO</name>
<evidence type="ECO:0000256" key="10">
    <source>
        <dbReference type="ARBA" id="ARBA00023121"/>
    </source>
</evidence>
<keyword evidence="8 14" id="KW-1133">Transmembrane helix</keyword>
<dbReference type="NCBIfam" id="TIGR01260">
    <property type="entry name" value="ATP_synt_c"/>
    <property type="match status" value="1"/>
</dbReference>
<dbReference type="InterPro" id="IPR020537">
    <property type="entry name" value="ATP_synth_F0_csu_DDCD_BS"/>
</dbReference>
<dbReference type="GO" id="GO:0033177">
    <property type="term" value="C:proton-transporting two-sector ATPase complex, proton-transporting domain"/>
    <property type="evidence" value="ECO:0007669"/>
    <property type="project" value="InterPro"/>
</dbReference>
<dbReference type="SUPFAM" id="SSF81333">
    <property type="entry name" value="F1F0 ATP synthase subunit C"/>
    <property type="match status" value="1"/>
</dbReference>
<keyword evidence="5 14" id="KW-0138">CF(0)</keyword>
<evidence type="ECO:0000256" key="5">
    <source>
        <dbReference type="ARBA" id="ARBA00022547"/>
    </source>
</evidence>
<keyword evidence="11 14" id="KW-0472">Membrane</keyword>
<keyword evidence="3 14" id="KW-0813">Transport</keyword>
<gene>
    <name evidence="14 16" type="primary">atpE</name>
    <name evidence="16" type="ORF">G7084_01980</name>
</gene>
<evidence type="ECO:0000256" key="3">
    <source>
        <dbReference type="ARBA" id="ARBA00022448"/>
    </source>
</evidence>
<dbReference type="Gene3D" id="1.20.20.10">
    <property type="entry name" value="F1F0 ATP synthase subunit C"/>
    <property type="match status" value="1"/>
</dbReference>
<dbReference type="Proteomes" id="UP000500741">
    <property type="component" value="Chromosome"/>
</dbReference>
<dbReference type="GO" id="GO:0045259">
    <property type="term" value="C:proton-transporting ATP synthase complex"/>
    <property type="evidence" value="ECO:0007669"/>
    <property type="project" value="UniProtKB-KW"/>
</dbReference>
<feature type="domain" description="V-ATPase proteolipid subunit C-like" evidence="15">
    <location>
        <begin position="8"/>
        <end position="71"/>
    </location>
</feature>
<evidence type="ECO:0000256" key="9">
    <source>
        <dbReference type="ARBA" id="ARBA00023065"/>
    </source>
</evidence>
<dbReference type="InterPro" id="IPR000454">
    <property type="entry name" value="ATP_synth_F0_csu"/>
</dbReference>
<keyword evidence="6 14" id="KW-0812">Transmembrane</keyword>
<keyword evidence="10 14" id="KW-0446">Lipid-binding</keyword>
<evidence type="ECO:0000256" key="2">
    <source>
        <dbReference type="ARBA" id="ARBA00006704"/>
    </source>
</evidence>
<keyword evidence="9 14" id="KW-0406">Ion transport</keyword>
<dbReference type="FunFam" id="1.20.20.10:FF:000004">
    <property type="entry name" value="ATP synthase subunit c"/>
    <property type="match status" value="1"/>
</dbReference>
<dbReference type="InterPro" id="IPR035921">
    <property type="entry name" value="F/V-ATP_Csub_sf"/>
</dbReference>
<dbReference type="GO" id="GO:0005886">
    <property type="term" value="C:plasma membrane"/>
    <property type="evidence" value="ECO:0007669"/>
    <property type="project" value="UniProtKB-SubCell"/>
</dbReference>
<evidence type="ECO:0000256" key="4">
    <source>
        <dbReference type="ARBA" id="ARBA00022475"/>
    </source>
</evidence>
<dbReference type="PROSITE" id="PS00605">
    <property type="entry name" value="ATPASE_C"/>
    <property type="match status" value="1"/>
</dbReference>
<protein>
    <recommendedName>
        <fullName evidence="14">ATP synthase subunit c</fullName>
    </recommendedName>
    <alternativeName>
        <fullName evidence="14">ATP synthase F(0) sector subunit c</fullName>
    </alternativeName>
    <alternativeName>
        <fullName evidence="14">F-type ATPase subunit c</fullName>
        <shortName evidence="14">F-ATPase subunit c</shortName>
    </alternativeName>
    <alternativeName>
        <fullName evidence="14">Lipid-binding protein</fullName>
    </alternativeName>
</protein>
<evidence type="ECO:0000259" key="15">
    <source>
        <dbReference type="Pfam" id="PF00137"/>
    </source>
</evidence>
<comment type="similarity">
    <text evidence="2 14">Belongs to the ATPase C chain family.</text>
</comment>
<reference evidence="16 17" key="1">
    <citation type="submission" date="2020-03" db="EMBL/GenBank/DDBJ databases">
        <title>Weissella sp. nov., isolated from Cybister lewisianus.</title>
        <authorList>
            <person name="Hyun D.-W."/>
            <person name="Bae J.-W."/>
        </authorList>
    </citation>
    <scope>NUCLEOTIDE SEQUENCE [LARGE SCALE GENOMIC DNA]</scope>
    <source>
        <strain evidence="16 17">HDW19</strain>
    </source>
</reference>